<evidence type="ECO:0000313" key="1">
    <source>
        <dbReference type="EMBL" id="OGG64448.1"/>
    </source>
</evidence>
<protein>
    <submittedName>
        <fullName evidence="1">Uncharacterized protein</fullName>
    </submittedName>
</protein>
<sequence length="137" mass="15836">MFEFEWQLVCHGGTMLGGYDVYRCTDCSKCLYHLPEYGVLFIPTKQLNAEEDTLVSMLRMELHLSDARKAADKHVASIAFKDLPEHTQFYLQDSQLGWRPADVLRLNVPLAVSRRDPNPHLVHFFLHPPHIVKTDFV</sequence>
<dbReference type="EMBL" id="MFLH01000023">
    <property type="protein sequence ID" value="OGG64448.1"/>
    <property type="molecule type" value="Genomic_DNA"/>
</dbReference>
<gene>
    <name evidence="1" type="ORF">A3C18_04070</name>
</gene>
<reference evidence="1 2" key="1">
    <citation type="journal article" date="2016" name="Nat. Commun.">
        <title>Thousands of microbial genomes shed light on interconnected biogeochemical processes in an aquifer system.</title>
        <authorList>
            <person name="Anantharaman K."/>
            <person name="Brown C.T."/>
            <person name="Hug L.A."/>
            <person name="Sharon I."/>
            <person name="Castelle C.J."/>
            <person name="Probst A.J."/>
            <person name="Thomas B.C."/>
            <person name="Singh A."/>
            <person name="Wilkins M.J."/>
            <person name="Karaoz U."/>
            <person name="Brodie E.L."/>
            <person name="Williams K.H."/>
            <person name="Hubbard S.S."/>
            <person name="Banfield J.F."/>
        </authorList>
    </citation>
    <scope>NUCLEOTIDE SEQUENCE [LARGE SCALE GENOMIC DNA]</scope>
</reference>
<name>A0A1F6DST6_9BACT</name>
<proteinExistence type="predicted"/>
<organism evidence="1 2">
    <name type="scientific">Candidatus Kaiserbacteria bacterium RIFCSPHIGHO2_02_FULL_54_11b</name>
    <dbReference type="NCBI Taxonomy" id="1798494"/>
    <lineage>
        <taxon>Bacteria</taxon>
        <taxon>Candidatus Kaiseribacteriota</taxon>
    </lineage>
</organism>
<dbReference type="AlphaFoldDB" id="A0A1F6DST6"/>
<dbReference type="Proteomes" id="UP000178328">
    <property type="component" value="Unassembled WGS sequence"/>
</dbReference>
<evidence type="ECO:0000313" key="2">
    <source>
        <dbReference type="Proteomes" id="UP000178328"/>
    </source>
</evidence>
<comment type="caution">
    <text evidence="1">The sequence shown here is derived from an EMBL/GenBank/DDBJ whole genome shotgun (WGS) entry which is preliminary data.</text>
</comment>
<accession>A0A1F6DST6</accession>